<dbReference type="HOGENOM" id="CLU_823164_0_0_7"/>
<keyword evidence="3" id="KW-1003">Cell membrane</keyword>
<evidence type="ECO:0000256" key="2">
    <source>
        <dbReference type="ARBA" id="ARBA00007400"/>
    </source>
</evidence>
<evidence type="ECO:0000256" key="6">
    <source>
        <dbReference type="ARBA" id="ARBA00023136"/>
    </source>
</evidence>
<dbReference type="PANTHER" id="PTHR40074:SF2">
    <property type="entry name" value="O-ACETYLTRANSFERASE WECH"/>
    <property type="match status" value="1"/>
</dbReference>
<feature type="transmembrane region" description="Helical" evidence="7">
    <location>
        <begin position="20"/>
        <end position="44"/>
    </location>
</feature>
<comment type="subcellular location">
    <subcellularLocation>
        <location evidence="1">Cell membrane</location>
        <topology evidence="1">Multi-pass membrane protein</topology>
    </subcellularLocation>
</comment>
<dbReference type="eggNOG" id="COG1835">
    <property type="taxonomic scope" value="Bacteria"/>
</dbReference>
<dbReference type="KEGG" id="dma:DMR_16930"/>
<keyword evidence="6 7" id="KW-0472">Membrane</keyword>
<dbReference type="GO" id="GO:0005886">
    <property type="term" value="C:plasma membrane"/>
    <property type="evidence" value="ECO:0007669"/>
    <property type="project" value="UniProtKB-SubCell"/>
</dbReference>
<evidence type="ECO:0000256" key="5">
    <source>
        <dbReference type="ARBA" id="ARBA00022989"/>
    </source>
</evidence>
<dbReference type="Pfam" id="PF01757">
    <property type="entry name" value="Acyl_transf_3"/>
    <property type="match status" value="1"/>
</dbReference>
<proteinExistence type="inferred from homology"/>
<feature type="transmembrane region" description="Helical" evidence="7">
    <location>
        <begin position="254"/>
        <end position="272"/>
    </location>
</feature>
<evidence type="ECO:0000256" key="1">
    <source>
        <dbReference type="ARBA" id="ARBA00004651"/>
    </source>
</evidence>
<dbReference type="InterPro" id="IPR002656">
    <property type="entry name" value="Acyl_transf_3_dom"/>
</dbReference>
<feature type="domain" description="Acyltransferase 3" evidence="8">
    <location>
        <begin position="20"/>
        <end position="332"/>
    </location>
</feature>
<feature type="transmembrane region" description="Helical" evidence="7">
    <location>
        <begin position="64"/>
        <end position="83"/>
    </location>
</feature>
<dbReference type="GO" id="GO:0009246">
    <property type="term" value="P:enterobacterial common antigen biosynthetic process"/>
    <property type="evidence" value="ECO:0007669"/>
    <property type="project" value="TreeGrafter"/>
</dbReference>
<dbReference type="Proteomes" id="UP000009071">
    <property type="component" value="Chromosome"/>
</dbReference>
<feature type="transmembrane region" description="Helical" evidence="7">
    <location>
        <begin position="223"/>
        <end position="242"/>
    </location>
</feature>
<sequence>MAVRARKPTPTRSGDPSMMYSIQILRIIGMLMIVYIHVGVYMTLVNNVGDSLFHVIPDAYMCKAFIFFSISGFIMAFLIDIGYRNFLVRRILRVYPTFLIACGLAIALRYLLFDQLPGKDMFLAMTLLPVGFVDYPLKIEWTLIYEVCYYLIITPFAFPKTRRYFVPFLFVWLGVICIAYYASGITAFYVLPPWKRLFVSYVNIYFITGALAYHAAKRLRFDWWPAYVLAILASAAVTVATSDAWKLEPYNMKQLATWSLCTAVTLVSLVKLENHFQAPWVKAIGQWGDYAYAVYLTHALVVGVFFSWLVYRYGWQLDNRAAFLAVGLILVVGYGLGRLDAAVHGYFKRKFA</sequence>
<dbReference type="PANTHER" id="PTHR40074">
    <property type="entry name" value="O-ACETYLTRANSFERASE WECH"/>
    <property type="match status" value="1"/>
</dbReference>
<reference evidence="9 10" key="1">
    <citation type="journal article" date="2009" name="Genome Res.">
        <title>Whole genome sequence of Desulfovibrio magneticus strain RS-1 revealed common gene clusters in magnetotactic bacteria.</title>
        <authorList>
            <person name="Nakazawa H."/>
            <person name="Arakaki A."/>
            <person name="Narita-Yamada S."/>
            <person name="Yashiro I."/>
            <person name="Jinno K."/>
            <person name="Aoki N."/>
            <person name="Tsuruyama A."/>
            <person name="Okamura Y."/>
            <person name="Tanikawa S."/>
            <person name="Fujita N."/>
            <person name="Takeyama H."/>
            <person name="Matsunaga T."/>
        </authorList>
    </citation>
    <scope>NUCLEOTIDE SEQUENCE [LARGE SCALE GENOMIC DNA]</scope>
    <source>
        <strain evidence="10">ATCC 700980 / DSM 13731 / RS-1</strain>
    </source>
</reference>
<protein>
    <submittedName>
        <fullName evidence="9">Hypothetical membrane protein</fullName>
    </submittedName>
</protein>
<dbReference type="EMBL" id="AP010904">
    <property type="protein sequence ID" value="BAH75184.1"/>
    <property type="molecule type" value="Genomic_DNA"/>
</dbReference>
<evidence type="ECO:0000256" key="4">
    <source>
        <dbReference type="ARBA" id="ARBA00022692"/>
    </source>
</evidence>
<gene>
    <name evidence="9" type="ordered locus">DMR_16930</name>
</gene>
<feature type="transmembrane region" description="Helical" evidence="7">
    <location>
        <begin position="323"/>
        <end position="347"/>
    </location>
</feature>
<comment type="similarity">
    <text evidence="2">Belongs to the acyltransferase 3 family.</text>
</comment>
<feature type="transmembrane region" description="Helical" evidence="7">
    <location>
        <begin position="292"/>
        <end position="311"/>
    </location>
</feature>
<evidence type="ECO:0000259" key="8">
    <source>
        <dbReference type="Pfam" id="PF01757"/>
    </source>
</evidence>
<feature type="transmembrane region" description="Helical" evidence="7">
    <location>
        <begin position="165"/>
        <end position="191"/>
    </location>
</feature>
<evidence type="ECO:0000313" key="10">
    <source>
        <dbReference type="Proteomes" id="UP000009071"/>
    </source>
</evidence>
<accession>C4XPK4</accession>
<name>C4XPK4_SOLM1</name>
<keyword evidence="10" id="KW-1185">Reference proteome</keyword>
<dbReference type="AlphaFoldDB" id="C4XPK4"/>
<organism evidence="9 10">
    <name type="scientific">Solidesulfovibrio magneticus (strain ATCC 700980 / DSM 13731 / RS-1)</name>
    <name type="common">Desulfovibrio magneticus</name>
    <dbReference type="NCBI Taxonomy" id="573370"/>
    <lineage>
        <taxon>Bacteria</taxon>
        <taxon>Pseudomonadati</taxon>
        <taxon>Thermodesulfobacteriota</taxon>
        <taxon>Desulfovibrionia</taxon>
        <taxon>Desulfovibrionales</taxon>
        <taxon>Desulfovibrionaceae</taxon>
        <taxon>Solidesulfovibrio</taxon>
    </lineage>
</organism>
<evidence type="ECO:0000256" key="3">
    <source>
        <dbReference type="ARBA" id="ARBA00022475"/>
    </source>
</evidence>
<dbReference type="STRING" id="573370.DMR_16930"/>
<evidence type="ECO:0000313" key="9">
    <source>
        <dbReference type="EMBL" id="BAH75184.1"/>
    </source>
</evidence>
<feature type="transmembrane region" description="Helical" evidence="7">
    <location>
        <begin position="139"/>
        <end position="158"/>
    </location>
</feature>
<feature type="transmembrane region" description="Helical" evidence="7">
    <location>
        <begin position="95"/>
        <end position="113"/>
    </location>
</feature>
<keyword evidence="4 7" id="KW-0812">Transmembrane</keyword>
<evidence type="ECO:0000256" key="7">
    <source>
        <dbReference type="SAM" id="Phobius"/>
    </source>
</evidence>
<feature type="transmembrane region" description="Helical" evidence="7">
    <location>
        <begin position="197"/>
        <end position="216"/>
    </location>
</feature>
<dbReference type="GO" id="GO:0016413">
    <property type="term" value="F:O-acetyltransferase activity"/>
    <property type="evidence" value="ECO:0007669"/>
    <property type="project" value="TreeGrafter"/>
</dbReference>
<keyword evidence="5 7" id="KW-1133">Transmembrane helix</keyword>